<sequence length="405" mass="47043">MDENQFLNEFYKMLAPVDAWQGQATSIKAIFEARLAQHGITQNQAEKLLNMQKRTLDGILDGSAKRIDVINLLKLGQFLGLETNHLIKLFLSDMPADMIGELEDAKKKAYILANFDIKNLAKAGFLKTKTDFEEIEQRILKFFGLRTIFDYTQQQIIPAFSKTKKNESALMREFWVRSAYAHFERLKNPNIYIRSQLVDLLGKIRPYTMNVASGLRIVSQALYNIGVTVIYQQHLDNTSVRGATFVIEEKPCIVLTDLNKNYATVWFALLHELHHVLYDYDEIQQNIFHLTGEPDLFLLQEDKADEFARSYLLPDDRAKFIYKYINNQLLVGNFAKENQIHASFIYNFYCWDMKAAGKGDYWAKFNNLIRSADLKLALKDINIDPFDKERVEDTVLYLKENIFNI</sequence>
<organism evidence="1 2">
    <name type="scientific">Mucilaginibacter ginkgonis</name>
    <dbReference type="NCBI Taxonomy" id="2682091"/>
    <lineage>
        <taxon>Bacteria</taxon>
        <taxon>Pseudomonadati</taxon>
        <taxon>Bacteroidota</taxon>
        <taxon>Sphingobacteriia</taxon>
        <taxon>Sphingobacteriales</taxon>
        <taxon>Sphingobacteriaceae</taxon>
        <taxon>Mucilaginibacter</taxon>
    </lineage>
</organism>
<protein>
    <submittedName>
        <fullName evidence="1">ImmA/IrrE family metallo-endopeptidase</fullName>
    </submittedName>
</protein>
<proteinExistence type="predicted"/>
<dbReference type="EMBL" id="CP066775">
    <property type="protein sequence ID" value="QQL50270.1"/>
    <property type="molecule type" value="Genomic_DNA"/>
</dbReference>
<dbReference type="PROSITE" id="PS50943">
    <property type="entry name" value="HTH_CROC1"/>
    <property type="match status" value="1"/>
</dbReference>
<keyword evidence="2" id="KW-1185">Reference proteome</keyword>
<dbReference type="KEGG" id="mgik:GO620_002105"/>
<dbReference type="RefSeq" id="WP_157522600.1">
    <property type="nucleotide sequence ID" value="NZ_CP066775.1"/>
</dbReference>
<gene>
    <name evidence="1" type="ORF">GO620_002105</name>
</gene>
<dbReference type="Proteomes" id="UP000429232">
    <property type="component" value="Chromosome"/>
</dbReference>
<evidence type="ECO:0000313" key="1">
    <source>
        <dbReference type="EMBL" id="QQL50270.1"/>
    </source>
</evidence>
<evidence type="ECO:0000313" key="2">
    <source>
        <dbReference type="Proteomes" id="UP000429232"/>
    </source>
</evidence>
<name>A0A6I4IMI3_9SPHI</name>
<accession>A0A6I4IMI3</accession>
<reference evidence="1 2" key="1">
    <citation type="submission" date="2020-12" db="EMBL/GenBank/DDBJ databases">
        <title>HMF7856_wgs.fasta genome submission.</title>
        <authorList>
            <person name="Kang H."/>
            <person name="Kim H."/>
            <person name="Joh K."/>
        </authorList>
    </citation>
    <scope>NUCLEOTIDE SEQUENCE [LARGE SCALE GENOMIC DNA]</scope>
    <source>
        <strain evidence="1 2">HMF7856</strain>
    </source>
</reference>
<dbReference type="InterPro" id="IPR001387">
    <property type="entry name" value="Cro/C1-type_HTH"/>
</dbReference>
<dbReference type="AlphaFoldDB" id="A0A6I4IMI3"/>